<proteinExistence type="predicted"/>
<gene>
    <name evidence="1" type="ordered locus">EROM_050800</name>
</gene>
<name>I7ARL0_ENCRO</name>
<evidence type="ECO:0000313" key="2">
    <source>
        <dbReference type="Proteomes" id="UP000010094"/>
    </source>
</evidence>
<keyword evidence="2" id="KW-1185">Reference proteome</keyword>
<dbReference type="HOGENOM" id="CLU_1085977_0_0_1"/>
<dbReference type="KEGG" id="ero:EROM_050800"/>
<evidence type="ECO:0000313" key="1">
    <source>
        <dbReference type="EMBL" id="AFN83012.1"/>
    </source>
</evidence>
<dbReference type="GeneID" id="20521312"/>
<dbReference type="EMBL" id="CP003522">
    <property type="protein sequence ID" value="AFN83012.1"/>
    <property type="molecule type" value="Genomic_DNA"/>
</dbReference>
<sequence length="256" mass="30380">MLRLYEGMIFVPYSPPECTFVQIIHRKTIRILPGEKYNIPVCLNCRPVFDNIYVHTGESSLMTVNYIQTYTSEEGRGILSYREFQDIKVTRQKILRSEIYEVYPPFSIREYFDGTFLFLKLEELFEEGAIKKYEVYSERNERLKGNGSIYKIYPDRRYDQEYVILGEEFVFRFQSRCVFACPFYFNFWAAEETVYFVAKARNRVLEVECPGLASSDTSKGMISLPLDQFNKQGRFLYIGDYSLRFSPEFYNHCDSQ</sequence>
<organism evidence="1 2">
    <name type="scientific">Encephalitozoon romaleae (strain SJ-2008)</name>
    <name type="common">Microsporidian parasite</name>
    <dbReference type="NCBI Taxonomy" id="1178016"/>
    <lineage>
        <taxon>Eukaryota</taxon>
        <taxon>Fungi</taxon>
        <taxon>Fungi incertae sedis</taxon>
        <taxon>Microsporidia</taxon>
        <taxon>Unikaryonidae</taxon>
        <taxon>Encephalitozoon</taxon>
    </lineage>
</organism>
<dbReference type="RefSeq" id="XP_009264509.1">
    <property type="nucleotide sequence ID" value="XM_009266234.1"/>
</dbReference>
<protein>
    <submittedName>
        <fullName evidence="1">Uncharacterized protein</fullName>
    </submittedName>
</protein>
<dbReference type="AlphaFoldDB" id="I7ARL0"/>
<dbReference type="VEuPathDB" id="MicrosporidiaDB:EROM_050800"/>
<accession>I7ARL0</accession>
<dbReference type="OrthoDB" id="2190866at2759"/>
<dbReference type="Proteomes" id="UP000010094">
    <property type="component" value="Chromosome V"/>
</dbReference>
<reference evidence="1 2" key="1">
    <citation type="journal article" date="2012" name="Proc. Natl. Acad. Sci. U.S.A.">
        <title>Gain and loss of multiple functionally related, horizontally transferred genes in the reduced genomes of two microsporidian parasites.</title>
        <authorList>
            <person name="Pombert J.-F."/>
            <person name="Selman M."/>
            <person name="Burki F."/>
            <person name="Bardell F.T."/>
            <person name="Farinelli L."/>
            <person name="Solter L.F."/>
            <person name="Whitman D.W."/>
            <person name="Weiss L.M."/>
            <person name="Corradi N."/>
            <person name="Keeling P.J."/>
        </authorList>
    </citation>
    <scope>NUCLEOTIDE SEQUENCE [LARGE SCALE GENOMIC DNA]</scope>
    <source>
        <strain evidence="1 2">SJ-2008</strain>
    </source>
</reference>